<dbReference type="SMART" id="SM00537">
    <property type="entry name" value="DCX"/>
    <property type="match status" value="1"/>
</dbReference>
<evidence type="ECO:0000313" key="5">
    <source>
        <dbReference type="Proteomes" id="UP000050795"/>
    </source>
</evidence>
<sequence length="778" mass="87109">MNNKNKDILSNNPSDILTSNITKHNKSNSHPSSYLPCRNNANNSSSSSTTGRNVKVNELKNKPSSSLGTAYCPQHGILPIVKTAYVYQDNDLDNRSSGIRLAIQPNHYRSLEALLEELTTTVSTVTCNEQKMYAPQVMSKFKSMNDIQSNSYYAYSDYPTKSRGISLDRKTTNKANRTIDYKPSSLSTSTSYSRLVLPSYSLTPSKLDLNNLLNRYTTTDTTNSNKFNKTTNCVYLPTLDTLIVDSDETTTWRQLKQVKRIYVRLNGQPRIYKPVLVRRRYIKKLDQVLQELSELFRIPIHKIYTLDGVLVETLRELLDGPSEFVAAGLERFRPIQEIKQPARCLSRSVSRTKNQTRSRSSSALPPIKQTYEQSDKVCDSNAGYTVCQVFIKSGQHDPQTGEMYSSICTANPTITICNKYQSTQPILLKSAYICTINQNNNGNTQPDQGNESSGSDVTSSTLTGPFCPGSVDYFEIPLNDFGEISKIRLSHDGYGNYPEWLPEEICLRLSPGNANQSIDSLKMYSQNNPPSNKLQNSEEEISFSSPTTTSCEMTFPCMRWLSRYKADGSLVREIAAPGTQIRDQGRLFGRILKAYPLDIATLFQQEERSPVMQYQLITKTGNLWNAGVNGVNVNILLQGDRGDTGQRTLWNEEVDRKKAFLRGKTSIFNVEAVFLGRLKALTIWLEPIDTGNDSNSVTTDSGWYLEYVVIHQLSPTFDSVRSQRSVPNNSLLPSSPPTPLPPPSSSPSVTNTDSFLVKTKLSNCKDACGTYLFPVFNG</sequence>
<name>A0AA85IVH1_TRIRE</name>
<dbReference type="Pfam" id="PF03607">
    <property type="entry name" value="DCX"/>
    <property type="match status" value="1"/>
</dbReference>
<feature type="domain" description="PLAT" evidence="3">
    <location>
        <begin position="612"/>
        <end position="746"/>
    </location>
</feature>
<dbReference type="SUPFAM" id="SSF49723">
    <property type="entry name" value="Lipase/lipooxygenase domain (PLAT/LH2 domain)"/>
    <property type="match status" value="2"/>
</dbReference>
<reference evidence="5" key="1">
    <citation type="submission" date="2022-06" db="EMBL/GenBank/DDBJ databases">
        <authorList>
            <person name="Berger JAMES D."/>
            <person name="Berger JAMES D."/>
        </authorList>
    </citation>
    <scope>NUCLEOTIDE SEQUENCE [LARGE SCALE GENOMIC DNA]</scope>
</reference>
<dbReference type="PANTHER" id="PTHR45901:SF7">
    <property type="entry name" value="OXYGEN-REGULATED PROTEIN 1"/>
    <property type="match status" value="1"/>
</dbReference>
<feature type="compositionally biased region" description="Low complexity" evidence="2">
    <location>
        <begin position="39"/>
        <end position="48"/>
    </location>
</feature>
<dbReference type="InterPro" id="IPR036572">
    <property type="entry name" value="Doublecortin_dom_sf"/>
</dbReference>
<feature type="compositionally biased region" description="Polar residues" evidence="2">
    <location>
        <begin position="8"/>
        <end position="32"/>
    </location>
</feature>
<dbReference type="SUPFAM" id="SSF89837">
    <property type="entry name" value="Doublecortin (DC)"/>
    <property type="match status" value="2"/>
</dbReference>
<dbReference type="InterPro" id="IPR052970">
    <property type="entry name" value="Inner_ear_hair_cell_LOXHD"/>
</dbReference>
<feature type="compositionally biased region" description="Pro residues" evidence="2">
    <location>
        <begin position="734"/>
        <end position="745"/>
    </location>
</feature>
<dbReference type="PANTHER" id="PTHR45901">
    <property type="entry name" value="PROTEIN CBG12474"/>
    <property type="match status" value="1"/>
</dbReference>
<dbReference type="PROSITE" id="PS50309">
    <property type="entry name" value="DC"/>
    <property type="match status" value="2"/>
</dbReference>
<feature type="compositionally biased region" description="Polar residues" evidence="2">
    <location>
        <begin position="347"/>
        <end position="363"/>
    </location>
</feature>
<feature type="domain" description="Doublecortin" evidence="4">
    <location>
        <begin position="82"/>
        <end position="153"/>
    </location>
</feature>
<feature type="domain" description="Doublecortin" evidence="4">
    <location>
        <begin position="259"/>
        <end position="338"/>
    </location>
</feature>
<dbReference type="Gene3D" id="3.10.20.230">
    <property type="entry name" value="Doublecortin domain"/>
    <property type="match status" value="2"/>
</dbReference>
<dbReference type="InterPro" id="IPR001024">
    <property type="entry name" value="PLAT/LH2_dom"/>
</dbReference>
<dbReference type="InterPro" id="IPR003533">
    <property type="entry name" value="Doublecortin_dom"/>
</dbReference>
<evidence type="ECO:0000256" key="2">
    <source>
        <dbReference type="SAM" id="MobiDB-lite"/>
    </source>
</evidence>
<evidence type="ECO:0000259" key="4">
    <source>
        <dbReference type="PROSITE" id="PS50309"/>
    </source>
</evidence>
<dbReference type="Gene3D" id="2.60.60.20">
    <property type="entry name" value="PLAT/LH2 domain"/>
    <property type="match status" value="2"/>
</dbReference>
<feature type="region of interest" description="Disordered" evidence="2">
    <location>
        <begin position="721"/>
        <end position="751"/>
    </location>
</feature>
<evidence type="ECO:0000259" key="3">
    <source>
        <dbReference type="PROSITE" id="PS50095"/>
    </source>
</evidence>
<comment type="caution">
    <text evidence="1">Lacks conserved residue(s) required for the propagation of feature annotation.</text>
</comment>
<organism evidence="5 6">
    <name type="scientific">Trichobilharzia regenti</name>
    <name type="common">Nasal bird schistosome</name>
    <dbReference type="NCBI Taxonomy" id="157069"/>
    <lineage>
        <taxon>Eukaryota</taxon>
        <taxon>Metazoa</taxon>
        <taxon>Spiralia</taxon>
        <taxon>Lophotrochozoa</taxon>
        <taxon>Platyhelminthes</taxon>
        <taxon>Trematoda</taxon>
        <taxon>Digenea</taxon>
        <taxon>Strigeidida</taxon>
        <taxon>Schistosomatoidea</taxon>
        <taxon>Schistosomatidae</taxon>
        <taxon>Trichobilharzia</taxon>
    </lineage>
</organism>
<protein>
    <recommendedName>
        <fullName evidence="7">Doublecortin domain-containing protein</fullName>
    </recommendedName>
</protein>
<dbReference type="AlphaFoldDB" id="A0AA85IVH1"/>
<reference evidence="6" key="2">
    <citation type="submission" date="2023-11" db="UniProtKB">
        <authorList>
            <consortium name="WormBaseParasite"/>
        </authorList>
    </citation>
    <scope>IDENTIFICATION</scope>
</reference>
<dbReference type="Proteomes" id="UP000050795">
    <property type="component" value="Unassembled WGS sequence"/>
</dbReference>
<feature type="region of interest" description="Disordered" evidence="2">
    <location>
        <begin position="346"/>
        <end position="366"/>
    </location>
</feature>
<proteinExistence type="predicted"/>
<evidence type="ECO:0008006" key="7">
    <source>
        <dbReference type="Google" id="ProtNLM"/>
    </source>
</evidence>
<evidence type="ECO:0000256" key="1">
    <source>
        <dbReference type="PROSITE-ProRule" id="PRU00152"/>
    </source>
</evidence>
<dbReference type="InterPro" id="IPR036392">
    <property type="entry name" value="PLAT/LH2_dom_sf"/>
</dbReference>
<dbReference type="GO" id="GO:0035556">
    <property type="term" value="P:intracellular signal transduction"/>
    <property type="evidence" value="ECO:0007669"/>
    <property type="project" value="InterPro"/>
</dbReference>
<dbReference type="PROSITE" id="PS50095">
    <property type="entry name" value="PLAT"/>
    <property type="match status" value="1"/>
</dbReference>
<accession>A0AA85IVH1</accession>
<dbReference type="WBParaSite" id="TREG1_12530.1">
    <property type="protein sequence ID" value="TREG1_12530.1"/>
    <property type="gene ID" value="TREG1_12530"/>
</dbReference>
<keyword evidence="5" id="KW-1185">Reference proteome</keyword>
<dbReference type="Pfam" id="PF01477">
    <property type="entry name" value="PLAT"/>
    <property type="match status" value="2"/>
</dbReference>
<evidence type="ECO:0000313" key="6">
    <source>
        <dbReference type="WBParaSite" id="TREG1_12530.1"/>
    </source>
</evidence>
<feature type="region of interest" description="Disordered" evidence="2">
    <location>
        <begin position="1"/>
        <end position="55"/>
    </location>
</feature>